<organism evidence="1 2">
    <name type="scientific">Lentzea waywayandensis</name>
    <dbReference type="NCBI Taxonomy" id="84724"/>
    <lineage>
        <taxon>Bacteria</taxon>
        <taxon>Bacillati</taxon>
        <taxon>Actinomycetota</taxon>
        <taxon>Actinomycetes</taxon>
        <taxon>Pseudonocardiales</taxon>
        <taxon>Pseudonocardiaceae</taxon>
        <taxon>Lentzea</taxon>
    </lineage>
</organism>
<accession>A0A1I6DK75</accession>
<dbReference type="AlphaFoldDB" id="A0A1I6DK75"/>
<evidence type="ECO:0000313" key="2">
    <source>
        <dbReference type="Proteomes" id="UP000198583"/>
    </source>
</evidence>
<reference evidence="2" key="1">
    <citation type="submission" date="2016-10" db="EMBL/GenBank/DDBJ databases">
        <authorList>
            <person name="Varghese N."/>
            <person name="Submissions S."/>
        </authorList>
    </citation>
    <scope>NUCLEOTIDE SEQUENCE [LARGE SCALE GENOMIC DNA]</scope>
    <source>
        <strain evidence="2">DSM 44232</strain>
    </source>
</reference>
<dbReference type="Proteomes" id="UP000198583">
    <property type="component" value="Unassembled WGS sequence"/>
</dbReference>
<proteinExistence type="predicted"/>
<dbReference type="EMBL" id="FOYL01000002">
    <property type="protein sequence ID" value="SFR05850.1"/>
    <property type="molecule type" value="Genomic_DNA"/>
</dbReference>
<dbReference type="OrthoDB" id="4327920at2"/>
<sequence length="107" mass="10900">MIVVAVALAGCSFGPTTKDEVCESYQELGHSVSNANGIFDNAIFSDAGTLSSVAGRYEGGSRLESDAEALDAIADSKSTSVLALMNATQQIAQLCGQQLGRGSSLPG</sequence>
<dbReference type="STRING" id="84724.SAMN04488564_102901"/>
<name>A0A1I6DK75_9PSEU</name>
<keyword evidence="2" id="KW-1185">Reference proteome</keyword>
<evidence type="ECO:0000313" key="1">
    <source>
        <dbReference type="EMBL" id="SFR05850.1"/>
    </source>
</evidence>
<dbReference type="RefSeq" id="WP_143138573.1">
    <property type="nucleotide sequence ID" value="NZ_FOYL01000002.1"/>
</dbReference>
<protein>
    <submittedName>
        <fullName evidence="1">Uncharacterized protein</fullName>
    </submittedName>
</protein>
<gene>
    <name evidence="1" type="ORF">SAMN04488564_102901</name>
</gene>